<evidence type="ECO:0000259" key="1">
    <source>
        <dbReference type="PROSITE" id="PS51464"/>
    </source>
</evidence>
<dbReference type="InterPro" id="IPR001347">
    <property type="entry name" value="SIS_dom"/>
</dbReference>
<name>X1BB16_9ZZZZ</name>
<dbReference type="PANTHER" id="PTHR30390:SF7">
    <property type="entry name" value="PHOSPHOHEPTOSE ISOMERASE"/>
    <property type="match status" value="1"/>
</dbReference>
<dbReference type="Pfam" id="PF13580">
    <property type="entry name" value="SIS_2"/>
    <property type="match status" value="1"/>
</dbReference>
<dbReference type="AlphaFoldDB" id="X1BB16"/>
<protein>
    <recommendedName>
        <fullName evidence="1">SIS domain-containing protein</fullName>
    </recommendedName>
</protein>
<dbReference type="InterPro" id="IPR050099">
    <property type="entry name" value="SIS_GmhA/DiaA_subfam"/>
</dbReference>
<dbReference type="SUPFAM" id="SSF53697">
    <property type="entry name" value="SIS domain"/>
    <property type="match status" value="1"/>
</dbReference>
<dbReference type="CDD" id="cd05013">
    <property type="entry name" value="SIS_RpiR"/>
    <property type="match status" value="1"/>
</dbReference>
<reference evidence="2" key="1">
    <citation type="journal article" date="2014" name="Front. Microbiol.">
        <title>High frequency of phylogenetically diverse reductive dehalogenase-homologous genes in deep subseafloor sedimentary metagenomes.</title>
        <authorList>
            <person name="Kawai M."/>
            <person name="Futagami T."/>
            <person name="Toyoda A."/>
            <person name="Takaki Y."/>
            <person name="Nishi S."/>
            <person name="Hori S."/>
            <person name="Arai W."/>
            <person name="Tsubouchi T."/>
            <person name="Morono Y."/>
            <person name="Uchiyama I."/>
            <person name="Ito T."/>
            <person name="Fujiyama A."/>
            <person name="Inagaki F."/>
            <person name="Takami H."/>
        </authorList>
    </citation>
    <scope>NUCLEOTIDE SEQUENCE</scope>
    <source>
        <strain evidence="2">Expedition CK06-06</strain>
    </source>
</reference>
<dbReference type="InterPro" id="IPR046348">
    <property type="entry name" value="SIS_dom_sf"/>
</dbReference>
<comment type="caution">
    <text evidence="2">The sequence shown here is derived from an EMBL/GenBank/DDBJ whole genome shotgun (WGS) entry which is preliminary data.</text>
</comment>
<sequence>MLIERYFKEVEKVLKKVRDTQYDNIKKASDLISDSIIQGGSLYVFGAGHTGMMTEEIVYRAGGLVLVNPILSEGLMLNVRPVTKTTVLERLEGVGKVIMERSPIGKYDVVLVASVSGRNAAPIEVAMISKERGAKLIVLTSTEFSKSVESRHSSGKRLFELDHDAILDYCCPPGDATISLEEYPQKIGPVSTICGHYMLNAMIVGVIDNLAKARIDPLPVFMSANLDGGKEFNSKILEKYKDRLFYL</sequence>
<dbReference type="GO" id="GO:1901135">
    <property type="term" value="P:carbohydrate derivative metabolic process"/>
    <property type="evidence" value="ECO:0007669"/>
    <property type="project" value="InterPro"/>
</dbReference>
<accession>X1BB16</accession>
<dbReference type="PROSITE" id="PS51464">
    <property type="entry name" value="SIS"/>
    <property type="match status" value="1"/>
</dbReference>
<feature type="domain" description="SIS" evidence="1">
    <location>
        <begin position="32"/>
        <end position="209"/>
    </location>
</feature>
<gene>
    <name evidence="2" type="ORF">S01H4_01453</name>
</gene>
<proteinExistence type="predicted"/>
<dbReference type="EMBL" id="BART01000265">
    <property type="protein sequence ID" value="GAG69171.1"/>
    <property type="molecule type" value="Genomic_DNA"/>
</dbReference>
<dbReference type="Gene3D" id="3.40.50.10490">
    <property type="entry name" value="Glucose-6-phosphate isomerase like protein, domain 1"/>
    <property type="match status" value="1"/>
</dbReference>
<evidence type="ECO:0000313" key="2">
    <source>
        <dbReference type="EMBL" id="GAG69171.1"/>
    </source>
</evidence>
<organism evidence="2">
    <name type="scientific">marine sediment metagenome</name>
    <dbReference type="NCBI Taxonomy" id="412755"/>
    <lineage>
        <taxon>unclassified sequences</taxon>
        <taxon>metagenomes</taxon>
        <taxon>ecological metagenomes</taxon>
    </lineage>
</organism>
<dbReference type="InterPro" id="IPR035472">
    <property type="entry name" value="RpiR-like_SIS"/>
</dbReference>
<dbReference type="NCBIfam" id="NF002805">
    <property type="entry name" value="PRK02947.1"/>
    <property type="match status" value="1"/>
</dbReference>
<dbReference type="GO" id="GO:0097367">
    <property type="term" value="F:carbohydrate derivative binding"/>
    <property type="evidence" value="ECO:0007669"/>
    <property type="project" value="InterPro"/>
</dbReference>
<dbReference type="PANTHER" id="PTHR30390">
    <property type="entry name" value="SEDOHEPTULOSE 7-PHOSPHATE ISOMERASE / DNAA INITIATOR-ASSOCIATING FACTOR FOR REPLICATION INITIATION"/>
    <property type="match status" value="1"/>
</dbReference>